<comment type="caution">
    <text evidence="1">The sequence shown here is derived from an EMBL/GenBank/DDBJ whole genome shotgun (WGS) entry which is preliminary data.</text>
</comment>
<name>A0ACA9QZN6_9GLOM</name>
<protein>
    <submittedName>
        <fullName evidence="1">17227_t:CDS:1</fullName>
    </submittedName>
</protein>
<feature type="non-terminal residue" evidence="1">
    <location>
        <position position="1"/>
    </location>
</feature>
<dbReference type="EMBL" id="CAJVPU010056507">
    <property type="protein sequence ID" value="CAG8770492.1"/>
    <property type="molecule type" value="Genomic_DNA"/>
</dbReference>
<evidence type="ECO:0000313" key="2">
    <source>
        <dbReference type="Proteomes" id="UP000789702"/>
    </source>
</evidence>
<dbReference type="Proteomes" id="UP000789702">
    <property type="component" value="Unassembled WGS sequence"/>
</dbReference>
<accession>A0ACA9QZN6</accession>
<gene>
    <name evidence="1" type="ORF">DHETER_LOCUS15798</name>
</gene>
<proteinExistence type="predicted"/>
<organism evidence="1 2">
    <name type="scientific">Dentiscutata heterogama</name>
    <dbReference type="NCBI Taxonomy" id="1316150"/>
    <lineage>
        <taxon>Eukaryota</taxon>
        <taxon>Fungi</taxon>
        <taxon>Fungi incertae sedis</taxon>
        <taxon>Mucoromycota</taxon>
        <taxon>Glomeromycotina</taxon>
        <taxon>Glomeromycetes</taxon>
        <taxon>Diversisporales</taxon>
        <taxon>Gigasporaceae</taxon>
        <taxon>Dentiscutata</taxon>
    </lineage>
</organism>
<reference evidence="1" key="1">
    <citation type="submission" date="2021-06" db="EMBL/GenBank/DDBJ databases">
        <authorList>
            <person name="Kallberg Y."/>
            <person name="Tangrot J."/>
            <person name="Rosling A."/>
        </authorList>
    </citation>
    <scope>NUCLEOTIDE SEQUENCE</scope>
    <source>
        <strain evidence="1">IL203A</strain>
    </source>
</reference>
<feature type="non-terminal residue" evidence="1">
    <location>
        <position position="178"/>
    </location>
</feature>
<keyword evidence="2" id="KW-1185">Reference proteome</keyword>
<sequence length="178" mass="20416">FRGRIYDLLNSTETVWDKNNIDSFIALLNNAKLNWQKDSALRALELISDSKNFELLELFPEQLVNICEAIRIDIDLNDEKFCNICAQWLNNTLNCIEKARNKSNTSNASKRVVGNFACTAFSYLSVIYQIMVKYGITHVQLFKTAEEIVERLADDVIFDAALDIGNFKQPELVEIFSH</sequence>
<evidence type="ECO:0000313" key="1">
    <source>
        <dbReference type="EMBL" id="CAG8770492.1"/>
    </source>
</evidence>